<evidence type="ECO:0000313" key="1">
    <source>
        <dbReference type="EMBL" id="EIT70360.1"/>
    </source>
</evidence>
<accession>I8T8R8</accession>
<comment type="caution">
    <text evidence="1">The sequence shown here is derived from an EMBL/GenBank/DDBJ whole genome shotgun (WGS) entry which is preliminary data.</text>
</comment>
<proteinExistence type="predicted"/>
<gene>
    <name evidence="1" type="ORF">WQQ_04970</name>
</gene>
<dbReference type="Proteomes" id="UP000003704">
    <property type="component" value="Unassembled WGS sequence"/>
</dbReference>
<dbReference type="STRING" id="1172194.WQQ_04970"/>
<sequence>MQAHRLHLIEQRHPNGFEVDSLQTAVESKTRLQLARFIFSKVEDTSWVC</sequence>
<dbReference type="AlphaFoldDB" id="I8T8R8"/>
<name>I8T8R8_9GAMM</name>
<keyword evidence="2" id="KW-1185">Reference proteome</keyword>
<protein>
    <submittedName>
        <fullName evidence="1">Uncharacterized protein</fullName>
    </submittedName>
</protein>
<reference evidence="1 2" key="1">
    <citation type="journal article" date="2012" name="J. Bacteriol.">
        <title>Genome Sequence of n-Alkane-Degrading Hydrocarboniphaga effusa Strain AP103T (ATCC BAA-332T).</title>
        <authorList>
            <person name="Chang H.K."/>
            <person name="Zylstra G.J."/>
            <person name="Chae J.C."/>
        </authorList>
    </citation>
    <scope>NUCLEOTIDE SEQUENCE [LARGE SCALE GENOMIC DNA]</scope>
    <source>
        <strain evidence="1 2">AP103</strain>
    </source>
</reference>
<dbReference type="EMBL" id="AKGD01000001">
    <property type="protein sequence ID" value="EIT70360.1"/>
    <property type="molecule type" value="Genomic_DNA"/>
</dbReference>
<organism evidence="1 2">
    <name type="scientific">Hydrocarboniphaga effusa AP103</name>
    <dbReference type="NCBI Taxonomy" id="1172194"/>
    <lineage>
        <taxon>Bacteria</taxon>
        <taxon>Pseudomonadati</taxon>
        <taxon>Pseudomonadota</taxon>
        <taxon>Gammaproteobacteria</taxon>
        <taxon>Nevskiales</taxon>
        <taxon>Nevskiaceae</taxon>
        <taxon>Hydrocarboniphaga</taxon>
    </lineage>
</organism>
<evidence type="ECO:0000313" key="2">
    <source>
        <dbReference type="Proteomes" id="UP000003704"/>
    </source>
</evidence>